<gene>
    <name evidence="1" type="ORF">SAMN05192563_105243</name>
</gene>
<evidence type="ECO:0000313" key="1">
    <source>
        <dbReference type="EMBL" id="SFU26353.1"/>
    </source>
</evidence>
<proteinExistence type="predicted"/>
<reference evidence="1 2" key="1">
    <citation type="submission" date="2016-10" db="EMBL/GenBank/DDBJ databases">
        <authorList>
            <person name="de Groot N.N."/>
        </authorList>
    </citation>
    <scope>NUCLEOTIDE SEQUENCE [LARGE SCALE GENOMIC DNA]</scope>
    <source>
        <strain evidence="1 2">LMG 27731</strain>
    </source>
</reference>
<protein>
    <submittedName>
        <fullName evidence="1">Uncharacterized protein</fullName>
    </submittedName>
</protein>
<name>A0A1I7ER38_9BURK</name>
<dbReference type="RefSeq" id="WP_143131856.1">
    <property type="nucleotide sequence ID" value="NZ_FPBH01000052.1"/>
</dbReference>
<organism evidence="1 2">
    <name type="scientific">Paraburkholderia aspalathi</name>
    <dbReference type="NCBI Taxonomy" id="1324617"/>
    <lineage>
        <taxon>Bacteria</taxon>
        <taxon>Pseudomonadati</taxon>
        <taxon>Pseudomonadota</taxon>
        <taxon>Betaproteobacteria</taxon>
        <taxon>Burkholderiales</taxon>
        <taxon>Burkholderiaceae</taxon>
        <taxon>Paraburkholderia</taxon>
    </lineage>
</organism>
<dbReference type="AlphaFoldDB" id="A0A1I7ER38"/>
<accession>A0A1I7ER38</accession>
<dbReference type="EMBL" id="FPBH01000052">
    <property type="protein sequence ID" value="SFU26353.1"/>
    <property type="molecule type" value="Genomic_DNA"/>
</dbReference>
<evidence type="ECO:0000313" key="2">
    <source>
        <dbReference type="Proteomes" id="UP000198844"/>
    </source>
</evidence>
<sequence>MQQEVHDAEEIEALCFRLFDGWCERRSVIPLAYLMHAWPITTSDGFSNRRIQTTLRELQKSHPDSLTPADHLDIKRVLTVEQRWTSGNPDGCQPGNRDLTRGLVLLSQSTQSIKNPATESTCHCAESTESNEAYTLNPSCAEAQ</sequence>
<dbReference type="Proteomes" id="UP000198844">
    <property type="component" value="Unassembled WGS sequence"/>
</dbReference>
<dbReference type="OrthoDB" id="9006962at2"/>